<dbReference type="InterPro" id="IPR023828">
    <property type="entry name" value="Peptidase_S8_Ser-AS"/>
</dbReference>
<dbReference type="NCBIfam" id="TIGR04183">
    <property type="entry name" value="Por_Secre_tail"/>
    <property type="match status" value="1"/>
</dbReference>
<dbReference type="InterPro" id="IPR051048">
    <property type="entry name" value="Peptidase_S8/S53_subtilisin"/>
</dbReference>
<sequence>MKKLLLLCCILIGPASWAQDVNRYMVFFTDKEGSIYSPAEPEKFLSERAIQRRKKFNIAITEQDLPVNEVYVEEVQAQGVAVFYRSRWMNAILVEDFPQKVEALSTLPFVSRIQYVAPGQRLNARMHTPAYQSRREDVSDLQNQLLQVPRMHELGYTGQGIWIAVLDNGFLGVNQLAQFSHLFTQERLIRSWDFVRYSPDVFRARDHGTKALSTIAARQEGVYSGTAPDASFILAITEDTGDATTPNSEYIIEEYNWLLASEWADSLGADIISSSLGYATFDDPSMDYTQADMDGQTAVATRAASWAAQRGILVVTSSGNSRQSAWPGVGSPADADQILAVGAIDEQGVLAPFSSGGPTADGRQKPEVVALGVNTVVIDANGNYQTNNGTSFAAPQVAGLAAGVWQAYPELSNLELRELLIRSGTRATSPDNEYGHGVPGFSRLQTAILGVDQSSSSSFSLYPNPVRQSHLVIDFTDAPPVGQQFSLQLVDATGRLLHSQRLQPSPSGRYELDVSSLQQGFYYLKVVLPQGQRVQKFIRQ</sequence>
<dbReference type="InterPro" id="IPR017317">
    <property type="entry name" value="Pept_S8_subtilisin_bacteroid-2"/>
</dbReference>
<proteinExistence type="inferred from homology"/>
<dbReference type="Proteomes" id="UP000011910">
    <property type="component" value="Unassembled WGS sequence"/>
</dbReference>
<dbReference type="EMBL" id="AODQ01000042">
    <property type="protein sequence ID" value="EMR02878.1"/>
    <property type="molecule type" value="Genomic_DNA"/>
</dbReference>
<dbReference type="PROSITE" id="PS51892">
    <property type="entry name" value="SUBTILASE"/>
    <property type="match status" value="1"/>
</dbReference>
<evidence type="ECO:0000256" key="5">
    <source>
        <dbReference type="PROSITE-ProRule" id="PRU01240"/>
    </source>
</evidence>
<comment type="caution">
    <text evidence="9">The sequence shown here is derived from an EMBL/GenBank/DDBJ whole genome shotgun (WGS) entry which is preliminary data.</text>
</comment>
<evidence type="ECO:0000259" key="7">
    <source>
        <dbReference type="Pfam" id="PF00082"/>
    </source>
</evidence>
<gene>
    <name evidence="9" type="primary">aprX</name>
    <name evidence="9" type="ORF">ADICEAN_01972</name>
</gene>
<dbReference type="InterPro" id="IPR026444">
    <property type="entry name" value="Secre_tail"/>
</dbReference>
<keyword evidence="2 5" id="KW-0645">Protease</keyword>
<dbReference type="InterPro" id="IPR015500">
    <property type="entry name" value="Peptidase_S8_subtilisin-rel"/>
</dbReference>
<evidence type="ECO:0000256" key="1">
    <source>
        <dbReference type="ARBA" id="ARBA00011073"/>
    </source>
</evidence>
<dbReference type="Pfam" id="PF18962">
    <property type="entry name" value="Por_Secre_tail"/>
    <property type="match status" value="1"/>
</dbReference>
<feature type="signal peptide" evidence="6">
    <location>
        <begin position="1"/>
        <end position="18"/>
    </location>
</feature>
<dbReference type="PATRIC" id="fig|1279009.4.peg.2000"/>
<dbReference type="PRINTS" id="PR00723">
    <property type="entry name" value="SUBTILISIN"/>
</dbReference>
<evidence type="ECO:0000259" key="8">
    <source>
        <dbReference type="Pfam" id="PF18962"/>
    </source>
</evidence>
<evidence type="ECO:0000256" key="2">
    <source>
        <dbReference type="ARBA" id="ARBA00022670"/>
    </source>
</evidence>
<evidence type="ECO:0000256" key="4">
    <source>
        <dbReference type="ARBA" id="ARBA00022825"/>
    </source>
</evidence>
<dbReference type="Pfam" id="PF00082">
    <property type="entry name" value="Peptidase_S8"/>
    <property type="match status" value="1"/>
</dbReference>
<evidence type="ECO:0000313" key="9">
    <source>
        <dbReference type="EMBL" id="EMR02878.1"/>
    </source>
</evidence>
<feature type="active site" description="Charge relay system" evidence="5">
    <location>
        <position position="207"/>
    </location>
</feature>
<keyword evidence="4 5" id="KW-0720">Serine protease</keyword>
<protein>
    <submittedName>
        <fullName evidence="9">Serine protease AprX</fullName>
        <ecNumber evidence="9">3.4.21.-</ecNumber>
    </submittedName>
</protein>
<organism evidence="9 10">
    <name type="scientific">Cesiribacter andamanensis AMV16</name>
    <dbReference type="NCBI Taxonomy" id="1279009"/>
    <lineage>
        <taxon>Bacteria</taxon>
        <taxon>Pseudomonadati</taxon>
        <taxon>Bacteroidota</taxon>
        <taxon>Cytophagia</taxon>
        <taxon>Cytophagales</taxon>
        <taxon>Cesiribacteraceae</taxon>
        <taxon>Cesiribacter</taxon>
    </lineage>
</organism>
<evidence type="ECO:0000256" key="3">
    <source>
        <dbReference type="ARBA" id="ARBA00022801"/>
    </source>
</evidence>
<dbReference type="InterPro" id="IPR000209">
    <property type="entry name" value="Peptidase_S8/S53_dom"/>
</dbReference>
<dbReference type="EC" id="3.4.21.-" evidence="9"/>
<evidence type="ECO:0000313" key="10">
    <source>
        <dbReference type="Proteomes" id="UP000011910"/>
    </source>
</evidence>
<feature type="active site" description="Charge relay system" evidence="5">
    <location>
        <position position="391"/>
    </location>
</feature>
<dbReference type="RefSeq" id="WP_009195368.1">
    <property type="nucleotide sequence ID" value="NZ_AODQ01000042.1"/>
</dbReference>
<keyword evidence="10" id="KW-1185">Reference proteome</keyword>
<dbReference type="PIRSF" id="PIRSF037903">
    <property type="entry name" value="Subtilisin_rel_GFO_2223"/>
    <property type="match status" value="1"/>
</dbReference>
<comment type="similarity">
    <text evidence="1 5">Belongs to the peptidase S8 family.</text>
</comment>
<dbReference type="eggNOG" id="COG1404">
    <property type="taxonomic scope" value="Bacteria"/>
</dbReference>
<dbReference type="GO" id="GO:0006508">
    <property type="term" value="P:proteolysis"/>
    <property type="evidence" value="ECO:0007669"/>
    <property type="project" value="UniProtKB-KW"/>
</dbReference>
<dbReference type="OrthoDB" id="9792152at2"/>
<evidence type="ECO:0000256" key="6">
    <source>
        <dbReference type="SAM" id="SignalP"/>
    </source>
</evidence>
<reference evidence="9 10" key="1">
    <citation type="journal article" date="2013" name="Genome Announc.">
        <title>Draft Genome Sequence of Cesiribacter andamanensis Strain AMV16T, Isolated from a Soil Sample from a Mud Volcano in the Andaman Islands, India.</title>
        <authorList>
            <person name="Shivaji S."/>
            <person name="Ara S."/>
            <person name="Begum Z."/>
            <person name="Srinivas T.N."/>
            <person name="Singh A."/>
            <person name="Kumar Pinnaka A."/>
        </authorList>
    </citation>
    <scope>NUCLEOTIDE SEQUENCE [LARGE SCALE GENOMIC DNA]</scope>
    <source>
        <strain evidence="9 10">AMV16</strain>
    </source>
</reference>
<keyword evidence="3 5" id="KW-0378">Hydrolase</keyword>
<feature type="chain" id="PRO_5004081998" evidence="6">
    <location>
        <begin position="19"/>
        <end position="540"/>
    </location>
</feature>
<dbReference type="CDD" id="cd07493">
    <property type="entry name" value="Peptidases_S8_9"/>
    <property type="match status" value="1"/>
</dbReference>
<dbReference type="PANTHER" id="PTHR43399:SF4">
    <property type="entry name" value="CELL WALL-ASSOCIATED PROTEASE"/>
    <property type="match status" value="1"/>
</dbReference>
<feature type="active site" description="Charge relay system" evidence="5">
    <location>
        <position position="167"/>
    </location>
</feature>
<dbReference type="PROSITE" id="PS00138">
    <property type="entry name" value="SUBTILASE_SER"/>
    <property type="match status" value="1"/>
</dbReference>
<dbReference type="InterPro" id="IPR036852">
    <property type="entry name" value="Peptidase_S8/S53_dom_sf"/>
</dbReference>
<feature type="domain" description="Secretion system C-terminal sorting" evidence="8">
    <location>
        <begin position="461"/>
        <end position="538"/>
    </location>
</feature>
<name>M7N2I4_9BACT</name>
<dbReference type="Gene3D" id="3.40.50.200">
    <property type="entry name" value="Peptidase S8/S53 domain"/>
    <property type="match status" value="1"/>
</dbReference>
<dbReference type="GO" id="GO:0004252">
    <property type="term" value="F:serine-type endopeptidase activity"/>
    <property type="evidence" value="ECO:0007669"/>
    <property type="project" value="UniProtKB-UniRule"/>
</dbReference>
<dbReference type="STRING" id="1279009.ADICEAN_01972"/>
<accession>M7N2I4</accession>
<dbReference type="SUPFAM" id="SSF52743">
    <property type="entry name" value="Subtilisin-like"/>
    <property type="match status" value="1"/>
</dbReference>
<dbReference type="PANTHER" id="PTHR43399">
    <property type="entry name" value="SUBTILISIN-RELATED"/>
    <property type="match status" value="1"/>
</dbReference>
<feature type="domain" description="Peptidase S8/S53" evidence="7">
    <location>
        <begin position="158"/>
        <end position="437"/>
    </location>
</feature>
<keyword evidence="6" id="KW-0732">Signal</keyword>
<dbReference type="AlphaFoldDB" id="M7N2I4"/>